<evidence type="ECO:0000313" key="6">
    <source>
        <dbReference type="Proteomes" id="UP000177306"/>
    </source>
</evidence>
<dbReference type="Pfam" id="PF01632">
    <property type="entry name" value="Ribosomal_L35p"/>
    <property type="match status" value="1"/>
</dbReference>
<dbReference type="Proteomes" id="UP000177306">
    <property type="component" value="Unassembled WGS sequence"/>
</dbReference>
<dbReference type="AlphaFoldDB" id="A0A1F6EHM0"/>
<dbReference type="GO" id="GO:1990904">
    <property type="term" value="C:ribonucleoprotein complex"/>
    <property type="evidence" value="ECO:0007669"/>
    <property type="project" value="UniProtKB-KW"/>
</dbReference>
<keyword evidence="2" id="KW-0689">Ribosomal protein</keyword>
<dbReference type="InterPro" id="IPR037229">
    <property type="entry name" value="Ribosomal_bL35_sf"/>
</dbReference>
<sequence>MKTNKSYSKRLRVTKRGKIVARVPGHNHFNAKRSGGEKQRKNRATGFHATMTASDKSRFLN</sequence>
<dbReference type="Gene3D" id="4.10.410.60">
    <property type="match status" value="1"/>
</dbReference>
<protein>
    <recommendedName>
        <fullName evidence="7">50S ribosomal protein L35</fullName>
    </recommendedName>
</protein>
<comment type="similarity">
    <text evidence="1">Belongs to the bacterial ribosomal protein bL35 family.</text>
</comment>
<name>A0A1F6EHM0_9BACT</name>
<feature type="region of interest" description="Disordered" evidence="4">
    <location>
        <begin position="23"/>
        <end position="61"/>
    </location>
</feature>
<dbReference type="GO" id="GO:0006412">
    <property type="term" value="P:translation"/>
    <property type="evidence" value="ECO:0007669"/>
    <property type="project" value="InterPro"/>
</dbReference>
<gene>
    <name evidence="5" type="ORF">A3A38_03385</name>
</gene>
<evidence type="ECO:0000256" key="2">
    <source>
        <dbReference type="ARBA" id="ARBA00022980"/>
    </source>
</evidence>
<dbReference type="GO" id="GO:0005840">
    <property type="term" value="C:ribosome"/>
    <property type="evidence" value="ECO:0007669"/>
    <property type="project" value="UniProtKB-KW"/>
</dbReference>
<evidence type="ECO:0000313" key="5">
    <source>
        <dbReference type="EMBL" id="OGG73144.1"/>
    </source>
</evidence>
<comment type="caution">
    <text evidence="5">The sequence shown here is derived from an EMBL/GenBank/DDBJ whole genome shotgun (WGS) entry which is preliminary data.</text>
</comment>
<dbReference type="GO" id="GO:0003735">
    <property type="term" value="F:structural constituent of ribosome"/>
    <property type="evidence" value="ECO:0007669"/>
    <property type="project" value="InterPro"/>
</dbReference>
<evidence type="ECO:0008006" key="7">
    <source>
        <dbReference type="Google" id="ProtNLM"/>
    </source>
</evidence>
<accession>A0A1F6EHM0</accession>
<reference evidence="5 6" key="1">
    <citation type="journal article" date="2016" name="Nat. Commun.">
        <title>Thousands of microbial genomes shed light on interconnected biogeochemical processes in an aquifer system.</title>
        <authorList>
            <person name="Anantharaman K."/>
            <person name="Brown C.T."/>
            <person name="Hug L.A."/>
            <person name="Sharon I."/>
            <person name="Castelle C.J."/>
            <person name="Probst A.J."/>
            <person name="Thomas B.C."/>
            <person name="Singh A."/>
            <person name="Wilkins M.J."/>
            <person name="Karaoz U."/>
            <person name="Brodie E.L."/>
            <person name="Williams K.H."/>
            <person name="Hubbard S.S."/>
            <person name="Banfield J.F."/>
        </authorList>
    </citation>
    <scope>NUCLEOTIDE SEQUENCE [LARGE SCALE GENOMIC DNA]</scope>
</reference>
<dbReference type="InterPro" id="IPR021137">
    <property type="entry name" value="Ribosomal_bL35-like"/>
</dbReference>
<proteinExistence type="inferred from homology"/>
<organism evidence="5 6">
    <name type="scientific">Candidatus Kaiserbacteria bacterium RIFCSPLOWO2_01_FULL_53_17</name>
    <dbReference type="NCBI Taxonomy" id="1798511"/>
    <lineage>
        <taxon>Bacteria</taxon>
        <taxon>Candidatus Kaiseribacteriota</taxon>
    </lineage>
</organism>
<keyword evidence="3" id="KW-0687">Ribonucleoprotein</keyword>
<evidence type="ECO:0000256" key="3">
    <source>
        <dbReference type="ARBA" id="ARBA00023274"/>
    </source>
</evidence>
<evidence type="ECO:0000256" key="1">
    <source>
        <dbReference type="ARBA" id="ARBA00006598"/>
    </source>
</evidence>
<dbReference type="EMBL" id="MFLY01000008">
    <property type="protein sequence ID" value="OGG73144.1"/>
    <property type="molecule type" value="Genomic_DNA"/>
</dbReference>
<dbReference type="SUPFAM" id="SSF143034">
    <property type="entry name" value="L35p-like"/>
    <property type="match status" value="1"/>
</dbReference>
<evidence type="ECO:0000256" key="4">
    <source>
        <dbReference type="SAM" id="MobiDB-lite"/>
    </source>
</evidence>